<name>A0A2T9XZM6_9FUNG</name>
<protein>
    <recommendedName>
        <fullName evidence="3">B30.2/SPRY domain-containing protein</fullName>
    </recommendedName>
</protein>
<feature type="domain" description="B30.2/SPRY" evidence="3">
    <location>
        <begin position="70"/>
        <end position="269"/>
    </location>
</feature>
<dbReference type="Gene3D" id="2.60.120.920">
    <property type="match status" value="1"/>
</dbReference>
<evidence type="ECO:0000313" key="4">
    <source>
        <dbReference type="EMBL" id="PVU85523.1"/>
    </source>
</evidence>
<dbReference type="InterPro" id="IPR043136">
    <property type="entry name" value="B30.2/SPRY_sf"/>
</dbReference>
<dbReference type="AlphaFoldDB" id="A0A2T9XZM6"/>
<feature type="transmembrane region" description="Helical" evidence="2">
    <location>
        <begin position="9"/>
        <end position="34"/>
    </location>
</feature>
<dbReference type="SUPFAM" id="SSF49899">
    <property type="entry name" value="Concanavalin A-like lectins/glucanases"/>
    <property type="match status" value="1"/>
</dbReference>
<dbReference type="Proteomes" id="UP000245609">
    <property type="component" value="Unassembled WGS sequence"/>
</dbReference>
<keyword evidence="2" id="KW-1133">Transmembrane helix</keyword>
<dbReference type="Pfam" id="PF00622">
    <property type="entry name" value="SPRY"/>
    <property type="match status" value="1"/>
</dbReference>
<accession>A0A2T9XZM6</accession>
<dbReference type="InterPro" id="IPR003877">
    <property type="entry name" value="SPRY_dom"/>
</dbReference>
<proteinExistence type="predicted"/>
<dbReference type="SMART" id="SM00449">
    <property type="entry name" value="SPRY"/>
    <property type="match status" value="1"/>
</dbReference>
<comment type="caution">
    <text evidence="4">The sequence shown here is derived from an EMBL/GenBank/DDBJ whole genome shotgun (WGS) entry which is preliminary data.</text>
</comment>
<keyword evidence="5" id="KW-1185">Reference proteome</keyword>
<sequence length="448" mass="50118">MEQESLEELLLYIGIGTILGVLLVVTAIIIIKLFTEEYGFISLDDSDDEGLSSQVSVDEAYREQLMQDPEFSRSQELGEQFESRYPYGSLNTQLTREQENFIVEKGVDAWEFPFDTELNGHVQGKTDIVFYGGENLVMSNLPLPSSRNTYYFEVKVTDISPNTNIYAGLATKPYPVWRMVGFNKYSIGYNTSTGYVHNSSVFRRCKLPNRCVVGDILGIGHNPRSGCTWFTFNGRRIPKYFYGFKYSLFPSISADGPCSVSVNFGQRGFVFIEANVKKWGLAPLEGTLKPPPQYGVTEGSIFLQAGESSRSQTCTCSECLANSINSSAHNDSPQNNQDTSNFNNDPDNETQNLINNGRAGSFFAPHHFNTEPVSSQRSMYPLRNCTNASHIHLNNPTTASHNGPPTYQEHDPIALQLEEAKAINFFDHSIPQPPDIPDHINSPHSHEE</sequence>
<keyword evidence="2" id="KW-0812">Transmembrane</keyword>
<feature type="region of interest" description="Disordered" evidence="1">
    <location>
        <begin position="428"/>
        <end position="448"/>
    </location>
</feature>
<feature type="compositionally biased region" description="Polar residues" evidence="1">
    <location>
        <begin position="326"/>
        <end position="355"/>
    </location>
</feature>
<dbReference type="OrthoDB" id="258495at2759"/>
<gene>
    <name evidence="4" type="ORF">BB560_006996</name>
</gene>
<dbReference type="STRING" id="133381.A0A2T9XZM6"/>
<reference evidence="4 5" key="1">
    <citation type="journal article" date="2018" name="MBio">
        <title>Comparative Genomics Reveals the Core Gene Toolbox for the Fungus-Insect Symbiosis.</title>
        <authorList>
            <person name="Wang Y."/>
            <person name="Stata M."/>
            <person name="Wang W."/>
            <person name="Stajich J.E."/>
            <person name="White M.M."/>
            <person name="Moncalvo J.M."/>
        </authorList>
    </citation>
    <scope>NUCLEOTIDE SEQUENCE [LARGE SCALE GENOMIC DNA]</scope>
    <source>
        <strain evidence="4 5">SC-DP-2</strain>
    </source>
</reference>
<evidence type="ECO:0000259" key="3">
    <source>
        <dbReference type="PROSITE" id="PS50188"/>
    </source>
</evidence>
<evidence type="ECO:0000256" key="2">
    <source>
        <dbReference type="SAM" id="Phobius"/>
    </source>
</evidence>
<evidence type="ECO:0000256" key="1">
    <source>
        <dbReference type="SAM" id="MobiDB-lite"/>
    </source>
</evidence>
<dbReference type="InterPro" id="IPR013320">
    <property type="entry name" value="ConA-like_dom_sf"/>
</dbReference>
<keyword evidence="2" id="KW-0472">Membrane</keyword>
<dbReference type="EMBL" id="MBFS01003650">
    <property type="protein sequence ID" value="PVU85523.1"/>
    <property type="molecule type" value="Genomic_DNA"/>
</dbReference>
<dbReference type="PROSITE" id="PS50188">
    <property type="entry name" value="B302_SPRY"/>
    <property type="match status" value="1"/>
</dbReference>
<evidence type="ECO:0000313" key="5">
    <source>
        <dbReference type="Proteomes" id="UP000245609"/>
    </source>
</evidence>
<organism evidence="4 5">
    <name type="scientific">Smittium megazygosporum</name>
    <dbReference type="NCBI Taxonomy" id="133381"/>
    <lineage>
        <taxon>Eukaryota</taxon>
        <taxon>Fungi</taxon>
        <taxon>Fungi incertae sedis</taxon>
        <taxon>Zoopagomycota</taxon>
        <taxon>Kickxellomycotina</taxon>
        <taxon>Harpellomycetes</taxon>
        <taxon>Harpellales</taxon>
        <taxon>Legeriomycetaceae</taxon>
        <taxon>Smittium</taxon>
    </lineage>
</organism>
<dbReference type="InterPro" id="IPR001870">
    <property type="entry name" value="B30.2/SPRY"/>
</dbReference>
<feature type="region of interest" description="Disordered" evidence="1">
    <location>
        <begin position="326"/>
        <end position="373"/>
    </location>
</feature>